<dbReference type="EMBL" id="JAGGJU010000003">
    <property type="protein sequence ID" value="MBP1849871.1"/>
    <property type="molecule type" value="Genomic_DNA"/>
</dbReference>
<protein>
    <submittedName>
        <fullName evidence="1">Uncharacterized protein</fullName>
    </submittedName>
</protein>
<accession>A0ABS4DVZ7</accession>
<proteinExistence type="predicted"/>
<evidence type="ECO:0000313" key="2">
    <source>
        <dbReference type="Proteomes" id="UP000759443"/>
    </source>
</evidence>
<sequence>MSFFSWAFIFGLVIVFAYFSTRLTKREDEEGLGDTGLAILEFGRAFPNEAIRSLHTTADQQTVFVRLFDNRAGFMRQTRHHYACHLIEPGTIRVQPLADGKGFAVEFREFPSQSGEFRFANVKEAAEVSLWMLENQVAPQHGGPLPDGPLPSV</sequence>
<name>A0ABS4DVZ7_9HYPH</name>
<comment type="caution">
    <text evidence="1">The sequence shown here is derived from an EMBL/GenBank/DDBJ whole genome shotgun (WGS) entry which is preliminary data.</text>
</comment>
<organism evidence="1 2">
    <name type="scientific">Rhizobium halophytocola</name>
    <dbReference type="NCBI Taxonomy" id="735519"/>
    <lineage>
        <taxon>Bacteria</taxon>
        <taxon>Pseudomonadati</taxon>
        <taxon>Pseudomonadota</taxon>
        <taxon>Alphaproteobacteria</taxon>
        <taxon>Hyphomicrobiales</taxon>
        <taxon>Rhizobiaceae</taxon>
        <taxon>Rhizobium/Agrobacterium group</taxon>
        <taxon>Rhizobium</taxon>
    </lineage>
</organism>
<keyword evidence="2" id="KW-1185">Reference proteome</keyword>
<dbReference type="RefSeq" id="WP_209943311.1">
    <property type="nucleotide sequence ID" value="NZ_JAGGJU010000003.1"/>
</dbReference>
<evidence type="ECO:0000313" key="1">
    <source>
        <dbReference type="EMBL" id="MBP1849871.1"/>
    </source>
</evidence>
<gene>
    <name evidence="1" type="ORF">J2Z17_001292</name>
</gene>
<dbReference type="Proteomes" id="UP000759443">
    <property type="component" value="Unassembled WGS sequence"/>
</dbReference>
<reference evidence="1 2" key="1">
    <citation type="submission" date="2021-03" db="EMBL/GenBank/DDBJ databases">
        <title>Genomic Encyclopedia of Type Strains, Phase IV (KMG-IV): sequencing the most valuable type-strain genomes for metagenomic binning, comparative biology and taxonomic classification.</title>
        <authorList>
            <person name="Goeker M."/>
        </authorList>
    </citation>
    <scope>NUCLEOTIDE SEQUENCE [LARGE SCALE GENOMIC DNA]</scope>
    <source>
        <strain evidence="1 2">DSM 21600</strain>
    </source>
</reference>